<reference evidence="3" key="1">
    <citation type="submission" date="2024-07" db="EMBL/GenBank/DDBJ databases">
        <title>Complete genome sequence of Prevotella sp. YM-2024 GTC17253.</title>
        <authorList>
            <person name="Hayashi M."/>
            <person name="Muto Y."/>
            <person name="Tanaka K."/>
            <person name="Niwa H."/>
        </authorList>
    </citation>
    <scope>NUCLEOTIDE SEQUENCE</scope>
    <source>
        <strain evidence="3">GTC17253</strain>
    </source>
</reference>
<proteinExistence type="predicted"/>
<protein>
    <recommendedName>
        <fullName evidence="2">Surface glycan-binding protein B xyloglucan binding domain-containing protein</fullName>
    </recommendedName>
</protein>
<dbReference type="Pfam" id="PF18329">
    <property type="entry name" value="SGBP_B_XBD"/>
    <property type="match status" value="1"/>
</dbReference>
<feature type="domain" description="Surface glycan-binding protein B xyloglucan binding" evidence="2">
    <location>
        <begin position="336"/>
        <end position="538"/>
    </location>
</feature>
<accession>A0AB33IR65</accession>
<organism evidence="3">
    <name type="scientific">Prevotella sp. GTC17253</name>
    <dbReference type="NCBI Taxonomy" id="3236793"/>
    <lineage>
        <taxon>Bacteria</taxon>
        <taxon>Pseudomonadati</taxon>
        <taxon>Bacteroidota</taxon>
        <taxon>Bacteroidia</taxon>
        <taxon>Bacteroidales</taxon>
        <taxon>Prevotellaceae</taxon>
        <taxon>Prevotella</taxon>
    </lineage>
</organism>
<evidence type="ECO:0000256" key="1">
    <source>
        <dbReference type="SAM" id="SignalP"/>
    </source>
</evidence>
<dbReference type="EMBL" id="AP035785">
    <property type="protein sequence ID" value="BFO72228.1"/>
    <property type="molecule type" value="Genomic_DNA"/>
</dbReference>
<keyword evidence="1" id="KW-0732">Signal</keyword>
<dbReference type="Gene3D" id="2.60.40.10">
    <property type="entry name" value="Immunoglobulins"/>
    <property type="match status" value="2"/>
</dbReference>
<feature type="chain" id="PRO_5044199155" description="Surface glycan-binding protein B xyloglucan binding domain-containing protein" evidence="1">
    <location>
        <begin position="25"/>
        <end position="543"/>
    </location>
</feature>
<dbReference type="AlphaFoldDB" id="A0AB33IR65"/>
<sequence>MKKIKQHTSFLIVMLMAMFSFVLAACGDDKSGGGQPEITSVKILSSDTLNYSYEQTYTKASPGTMLALMGVSLNDARKVYVNNQEVYFNPTMNTDHSIIITVPSEADGFKLSAFDSSIPDEIRVETSHGTATYSFKITAPGPQLQRLEAAYPRKAGNVVKLYGLNLVDIQKMYITDTMSGVLDTTTWEEVPGKHYAISTYKSITQDHHLNESTQGYETTSVLAATLPAQFPDSGSVVIECAGGIAYVGFSVIPSKPVITSVSSDMPQIGEDLVILGRDFVQVESVSYGDVKLTSSDFRVSASEDSIIVPFKKKPAKGSEMKLTVKTPGGATSVERFYDYSTILTTFDGDATDNGWGPNALYPDAGNEDGKFAHINVDDNGSNFWGTMVFFRKDWSGPFTLSTNIPSTASAKDVYLAYNVFDNNSAFNSTTFSGMIRYMIEKIGGGESYWGGPEDGGFKWIVYNESWEFTPPVLADVNGEAHKGKWYRVVIPLDNFACFKGMDYANIVKTGINQFRFMEFNGGANKGHVDVKIDNVRVIYIPSK</sequence>
<dbReference type="InterPro" id="IPR013783">
    <property type="entry name" value="Ig-like_fold"/>
</dbReference>
<name>A0AB33IR65_9BACT</name>
<evidence type="ECO:0000259" key="2">
    <source>
        <dbReference type="Pfam" id="PF18329"/>
    </source>
</evidence>
<dbReference type="PROSITE" id="PS51257">
    <property type="entry name" value="PROKAR_LIPOPROTEIN"/>
    <property type="match status" value="1"/>
</dbReference>
<feature type="signal peptide" evidence="1">
    <location>
        <begin position="1"/>
        <end position="24"/>
    </location>
</feature>
<evidence type="ECO:0000313" key="3">
    <source>
        <dbReference type="EMBL" id="BFO72228.1"/>
    </source>
</evidence>
<dbReference type="GO" id="GO:0030247">
    <property type="term" value="F:polysaccharide binding"/>
    <property type="evidence" value="ECO:0007669"/>
    <property type="project" value="InterPro"/>
</dbReference>
<dbReference type="InterPro" id="IPR040475">
    <property type="entry name" value="SGBP_B_XBD"/>
</dbReference>
<gene>
    <name evidence="3" type="ORF">GTC17253_21940</name>
</gene>